<protein>
    <submittedName>
        <fullName evidence="2">Transposase</fullName>
    </submittedName>
</protein>
<evidence type="ECO:0000259" key="1">
    <source>
        <dbReference type="Pfam" id="PF05598"/>
    </source>
</evidence>
<dbReference type="HOGENOM" id="CLU_046629_0_0_9"/>
<dbReference type="STRING" id="293826.Amet_1753"/>
<evidence type="ECO:0000313" key="2">
    <source>
        <dbReference type="EMBL" id="ABR47926.1"/>
    </source>
</evidence>
<organism evidence="2 3">
    <name type="scientific">Alkaliphilus metalliredigens (strain QYMF)</name>
    <dbReference type="NCBI Taxonomy" id="293826"/>
    <lineage>
        <taxon>Bacteria</taxon>
        <taxon>Bacillati</taxon>
        <taxon>Bacillota</taxon>
        <taxon>Clostridia</taxon>
        <taxon>Peptostreptococcales</taxon>
        <taxon>Natronincolaceae</taxon>
        <taxon>Alkaliphilus</taxon>
    </lineage>
</organism>
<dbReference type="EMBL" id="CP000724">
    <property type="protein sequence ID" value="ABR47926.1"/>
    <property type="molecule type" value="Genomic_DNA"/>
</dbReference>
<dbReference type="AlphaFoldDB" id="A6TP08"/>
<accession>A6TP08</accession>
<proteinExistence type="predicted"/>
<dbReference type="Pfam" id="PF05598">
    <property type="entry name" value="DUF772"/>
    <property type="match status" value="1"/>
</dbReference>
<feature type="domain" description="Transposase InsH N-terminal" evidence="1">
    <location>
        <begin position="25"/>
        <end position="114"/>
    </location>
</feature>
<sequence>MAILPHKQLSLAEIYSDCANYFENDKHHFLSLLKENLNLDELIPLSFHRNYYASTGRPRKHHLTSMVWALLLQRIFSIPNDTLLLTFLQFSKELRNFCGFTNVPDASRFTRFKQDFLPDLQSFFEYLVDVTEPICQAIDPHKASMTIFDTSGIEAFVTENNPKYANKIIKQLKAFKKTHNLDDSYDPYKAAYGSMPSHAAANPEIKQLYINGHFCYVYKFGMITNGLGIVRDITFYDQDFMNAHPDIVVDKKSNSPDEDKSLGDAKALLPVLSDFFNKHPLIQPDTFIGDAAFDTISIYKGIFSDLKFNKAYIPLNSRSSLSSSEYTLTEDGVPCCPHDPKLPMKPESNTSHLRCGIPTFKFVCPKMSWIKCEDGKYRRRHNCDNPCTSSPCGRMIYVYPEKDLRAYPGTIRGTDDWDEIYKNRGVVEQTINHFKDSFCIANRRTQNAKTLHADLLLAGITQLVTVILADKIHQHKYIRSLKPLIA</sequence>
<dbReference type="eggNOG" id="COG3039">
    <property type="taxonomic scope" value="Bacteria"/>
</dbReference>
<dbReference type="Proteomes" id="UP000001572">
    <property type="component" value="Chromosome"/>
</dbReference>
<dbReference type="InterPro" id="IPR008490">
    <property type="entry name" value="Transposase_InsH_N"/>
</dbReference>
<keyword evidence="3" id="KW-1185">Reference proteome</keyword>
<gene>
    <name evidence="2" type="ordered locus">Amet_1753</name>
</gene>
<reference evidence="3" key="1">
    <citation type="journal article" date="2016" name="Genome Announc.">
        <title>Complete genome sequence of Alkaliphilus metalliredigens strain QYMF, an alkaliphilic and metal-reducing bacterium isolated from borax-contaminated leachate ponds.</title>
        <authorList>
            <person name="Hwang C."/>
            <person name="Copeland A."/>
            <person name="Lucas S."/>
            <person name="Lapidus A."/>
            <person name="Barry K."/>
            <person name="Detter J.C."/>
            <person name="Glavina Del Rio T."/>
            <person name="Hammon N."/>
            <person name="Israni S."/>
            <person name="Dalin E."/>
            <person name="Tice H."/>
            <person name="Pitluck S."/>
            <person name="Chertkov O."/>
            <person name="Brettin T."/>
            <person name="Bruce D."/>
            <person name="Han C."/>
            <person name="Schmutz J."/>
            <person name="Larimer F."/>
            <person name="Land M.L."/>
            <person name="Hauser L."/>
            <person name="Kyrpides N."/>
            <person name="Mikhailova N."/>
            <person name="Ye Q."/>
            <person name="Zhou J."/>
            <person name="Richardson P."/>
            <person name="Fields M.W."/>
        </authorList>
    </citation>
    <scope>NUCLEOTIDE SEQUENCE [LARGE SCALE GENOMIC DNA]</scope>
    <source>
        <strain evidence="3">QYMF</strain>
    </source>
</reference>
<dbReference type="KEGG" id="amt:Amet_1753"/>
<name>A6TP08_ALKMQ</name>
<evidence type="ECO:0000313" key="3">
    <source>
        <dbReference type="Proteomes" id="UP000001572"/>
    </source>
</evidence>